<protein>
    <submittedName>
        <fullName evidence="6">Amino acid ABC transporter substrate-binding protein</fullName>
    </submittedName>
</protein>
<dbReference type="AlphaFoldDB" id="A0A3P3VKB9"/>
<dbReference type="PROSITE" id="PS01039">
    <property type="entry name" value="SBP_BACTERIAL_3"/>
    <property type="match status" value="1"/>
</dbReference>
<evidence type="ECO:0000256" key="1">
    <source>
        <dbReference type="ARBA" id="ARBA00004196"/>
    </source>
</evidence>
<dbReference type="SUPFAM" id="SSF53850">
    <property type="entry name" value="Periplasmic binding protein-like II"/>
    <property type="match status" value="1"/>
</dbReference>
<evidence type="ECO:0000313" key="7">
    <source>
        <dbReference type="Proteomes" id="UP000280792"/>
    </source>
</evidence>
<evidence type="ECO:0000256" key="3">
    <source>
        <dbReference type="ARBA" id="ARBA00022729"/>
    </source>
</evidence>
<dbReference type="EMBL" id="QWEZ01000002">
    <property type="protein sequence ID" value="RRJ83181.1"/>
    <property type="molecule type" value="Genomic_DNA"/>
</dbReference>
<dbReference type="Pfam" id="PF00497">
    <property type="entry name" value="SBP_bac_3"/>
    <property type="match status" value="1"/>
</dbReference>
<evidence type="ECO:0000256" key="2">
    <source>
        <dbReference type="ARBA" id="ARBA00010333"/>
    </source>
</evidence>
<keyword evidence="3" id="KW-0732">Signal</keyword>
<dbReference type="InterPro" id="IPR018313">
    <property type="entry name" value="SBP_3_CS"/>
</dbReference>
<evidence type="ECO:0000256" key="4">
    <source>
        <dbReference type="RuleBase" id="RU003744"/>
    </source>
</evidence>
<dbReference type="Proteomes" id="UP000280792">
    <property type="component" value="Unassembled WGS sequence"/>
</dbReference>
<evidence type="ECO:0000313" key="6">
    <source>
        <dbReference type="EMBL" id="RRJ83181.1"/>
    </source>
</evidence>
<comment type="subcellular location">
    <subcellularLocation>
        <location evidence="1">Cell envelope</location>
    </subcellularLocation>
</comment>
<keyword evidence="7" id="KW-1185">Reference proteome</keyword>
<reference evidence="6 7" key="1">
    <citation type="submission" date="2018-08" db="EMBL/GenBank/DDBJ databases">
        <authorList>
            <person name="Khan S.A."/>
        </authorList>
    </citation>
    <scope>NUCLEOTIDE SEQUENCE [LARGE SCALE GENOMIC DNA]</scope>
    <source>
        <strain evidence="6 7">GTF-13</strain>
    </source>
</reference>
<name>A0A3P3VKB9_9GAMM</name>
<feature type="domain" description="Solute-binding protein family 3/N-terminal" evidence="5">
    <location>
        <begin position="24"/>
        <end position="247"/>
    </location>
</feature>
<dbReference type="InterPro" id="IPR001638">
    <property type="entry name" value="Solute-binding_3/MltF_N"/>
</dbReference>
<proteinExistence type="inferred from homology"/>
<comment type="caution">
    <text evidence="6">The sequence shown here is derived from an EMBL/GenBank/DDBJ whole genome shotgun (WGS) entry which is preliminary data.</text>
</comment>
<reference evidence="6 7" key="2">
    <citation type="submission" date="2018-12" db="EMBL/GenBank/DDBJ databases">
        <title>Simiduia agarivorans gen. nov., sp. nov., a marine, agarolytic bacterium isolated from shallow coastal water from Keelung, Taiwan.</title>
        <authorList>
            <person name="Shieh W.Y."/>
        </authorList>
    </citation>
    <scope>NUCLEOTIDE SEQUENCE [LARGE SCALE GENOMIC DNA]</scope>
    <source>
        <strain evidence="6 7">GTF-13</strain>
    </source>
</reference>
<sequence>MRRPYLRYLLLLTFLLPITLQAAGLRVGTSGQYPPFSLQQEGKLSGLEIDLAHQLGHFLGQPVEFRVMPFPDLIPALESGSIDLAMSGISITPERSARVLFSAPVTHTGQMAIIHQRNIALLGEPWQLTRSGRRIGVKRGTTGEQLVTNEYPSAIMLSFDTIDQALAVLAAGEIDYVIHDAQTSWMITQDSAFNELISLNQPLTKEAIAWAVSPASRPLLAKLNGFLEQIQGNGELEPLLRRWLPLRIQANQTSPR</sequence>
<dbReference type="SMART" id="SM00062">
    <property type="entry name" value="PBPb"/>
    <property type="match status" value="1"/>
</dbReference>
<accession>A0A3P3VKB9</accession>
<dbReference type="RefSeq" id="WP_125017619.1">
    <property type="nucleotide sequence ID" value="NZ_QWEZ01000002.1"/>
</dbReference>
<dbReference type="PANTHER" id="PTHR35936:SF17">
    <property type="entry name" value="ARGININE-BINDING EXTRACELLULAR PROTEIN ARTP"/>
    <property type="match status" value="1"/>
</dbReference>
<comment type="similarity">
    <text evidence="2 4">Belongs to the bacterial solute-binding protein 3 family.</text>
</comment>
<dbReference type="PANTHER" id="PTHR35936">
    <property type="entry name" value="MEMBRANE-BOUND LYTIC MUREIN TRANSGLYCOSYLASE F"/>
    <property type="match status" value="1"/>
</dbReference>
<gene>
    <name evidence="6" type="ORF">D0544_15210</name>
</gene>
<evidence type="ECO:0000259" key="5">
    <source>
        <dbReference type="SMART" id="SM00062"/>
    </source>
</evidence>
<dbReference type="Gene3D" id="3.40.190.10">
    <property type="entry name" value="Periplasmic binding protein-like II"/>
    <property type="match status" value="2"/>
</dbReference>
<dbReference type="GO" id="GO:0030313">
    <property type="term" value="C:cell envelope"/>
    <property type="evidence" value="ECO:0007669"/>
    <property type="project" value="UniProtKB-SubCell"/>
</dbReference>
<organism evidence="6 7">
    <name type="scientific">Aestuariirhabdus litorea</name>
    <dbReference type="NCBI Taxonomy" id="2528527"/>
    <lineage>
        <taxon>Bacteria</taxon>
        <taxon>Pseudomonadati</taxon>
        <taxon>Pseudomonadota</taxon>
        <taxon>Gammaproteobacteria</taxon>
        <taxon>Oceanospirillales</taxon>
        <taxon>Aestuariirhabdaceae</taxon>
        <taxon>Aestuariirhabdus</taxon>
    </lineage>
</organism>